<feature type="domain" description="Cyclic nucleotide-binding" evidence="4">
    <location>
        <begin position="13"/>
        <end position="68"/>
    </location>
</feature>
<evidence type="ECO:0000259" key="5">
    <source>
        <dbReference type="PROSITE" id="PS51063"/>
    </source>
</evidence>
<keyword evidence="7" id="KW-1185">Reference proteome</keyword>
<dbReference type="InterPro" id="IPR014710">
    <property type="entry name" value="RmlC-like_jellyroll"/>
</dbReference>
<dbReference type="RefSeq" id="WP_073033465.1">
    <property type="nucleotide sequence ID" value="NZ_BMLR01000001.1"/>
</dbReference>
<dbReference type="SMART" id="SM00100">
    <property type="entry name" value="cNMP"/>
    <property type="match status" value="1"/>
</dbReference>
<protein>
    <submittedName>
        <fullName evidence="6">cAMP-binding domain of CRP or a regulatory subunit of cAMP-dependent protein kinases</fullName>
    </submittedName>
</protein>
<dbReference type="PROSITE" id="PS50042">
    <property type="entry name" value="CNMP_BINDING_3"/>
    <property type="match status" value="1"/>
</dbReference>
<dbReference type="GO" id="GO:0006355">
    <property type="term" value="P:regulation of DNA-templated transcription"/>
    <property type="evidence" value="ECO:0007669"/>
    <property type="project" value="InterPro"/>
</dbReference>
<name>A0A1M6YUV2_9RHOB</name>
<dbReference type="Pfam" id="PF13545">
    <property type="entry name" value="HTH_Crp_2"/>
    <property type="match status" value="1"/>
</dbReference>
<reference evidence="6 7" key="1">
    <citation type="submission" date="2016-11" db="EMBL/GenBank/DDBJ databases">
        <authorList>
            <person name="Jaros S."/>
            <person name="Januszkiewicz K."/>
            <person name="Wedrychowicz H."/>
        </authorList>
    </citation>
    <scope>NUCLEOTIDE SEQUENCE [LARGE SCALE GENOMIC DNA]</scope>
    <source>
        <strain evidence="6 7">DSM 29589</strain>
    </source>
</reference>
<evidence type="ECO:0000256" key="3">
    <source>
        <dbReference type="ARBA" id="ARBA00023163"/>
    </source>
</evidence>
<accession>A0A1M6YUV2</accession>
<dbReference type="Pfam" id="PF00027">
    <property type="entry name" value="cNMP_binding"/>
    <property type="match status" value="1"/>
</dbReference>
<feature type="domain" description="HTH crp-type" evidence="5">
    <location>
        <begin position="134"/>
        <end position="209"/>
    </location>
</feature>
<keyword evidence="2" id="KW-0238">DNA-binding</keyword>
<dbReference type="Gene3D" id="2.60.120.10">
    <property type="entry name" value="Jelly Rolls"/>
    <property type="match status" value="1"/>
</dbReference>
<evidence type="ECO:0000259" key="4">
    <source>
        <dbReference type="PROSITE" id="PS50042"/>
    </source>
</evidence>
<evidence type="ECO:0000313" key="6">
    <source>
        <dbReference type="EMBL" id="SHL22081.1"/>
    </source>
</evidence>
<organism evidence="6 7">
    <name type="scientific">Roseovarius pacificus</name>
    <dbReference type="NCBI Taxonomy" id="337701"/>
    <lineage>
        <taxon>Bacteria</taxon>
        <taxon>Pseudomonadati</taxon>
        <taxon>Pseudomonadota</taxon>
        <taxon>Alphaproteobacteria</taxon>
        <taxon>Rhodobacterales</taxon>
        <taxon>Roseobacteraceae</taxon>
        <taxon>Roseovarius</taxon>
    </lineage>
</organism>
<dbReference type="SUPFAM" id="SSF46785">
    <property type="entry name" value="Winged helix' DNA-binding domain"/>
    <property type="match status" value="1"/>
</dbReference>
<dbReference type="OrthoDB" id="7584044at2"/>
<dbReference type="SUPFAM" id="SSF51206">
    <property type="entry name" value="cAMP-binding domain-like"/>
    <property type="match status" value="1"/>
</dbReference>
<dbReference type="Gene3D" id="1.10.10.10">
    <property type="entry name" value="Winged helix-like DNA-binding domain superfamily/Winged helix DNA-binding domain"/>
    <property type="match status" value="1"/>
</dbReference>
<dbReference type="InterPro" id="IPR018490">
    <property type="entry name" value="cNMP-bd_dom_sf"/>
</dbReference>
<gene>
    <name evidence="6" type="ORF">SAMN05444398_1011047</name>
</gene>
<dbReference type="EMBL" id="FRBR01000001">
    <property type="protein sequence ID" value="SHL22081.1"/>
    <property type="molecule type" value="Genomic_DNA"/>
</dbReference>
<sequence length="232" mass="25802">MQVRDMRDVLTGLCSDLREKRAKPGDTIAREGDRVSFFLLIVEGWVALTKSLDDGETQIIDVLMDDDFALVGSSRATTLPYSAEALNDVRYLKFTEEMVNGAQPEAAVLRSHLAANIVVSQSRTAELLLRLGHGTAEQRVCYALLEFFLRMEATGKTQEAIFSIPMTQTQIGQFTGLSNVHVCRTLRRFARSGLVRASGRTKVEIINLDAICRMANVNLELLRSEIILKQPA</sequence>
<evidence type="ECO:0000256" key="2">
    <source>
        <dbReference type="ARBA" id="ARBA00023125"/>
    </source>
</evidence>
<dbReference type="CDD" id="cd00038">
    <property type="entry name" value="CAP_ED"/>
    <property type="match status" value="1"/>
</dbReference>
<keyword evidence="3" id="KW-0804">Transcription</keyword>
<keyword evidence="1" id="KW-0805">Transcription regulation</keyword>
<dbReference type="GO" id="GO:0003677">
    <property type="term" value="F:DNA binding"/>
    <property type="evidence" value="ECO:0007669"/>
    <property type="project" value="UniProtKB-KW"/>
</dbReference>
<dbReference type="AlphaFoldDB" id="A0A1M6YUV2"/>
<dbReference type="SMART" id="SM00419">
    <property type="entry name" value="HTH_CRP"/>
    <property type="match status" value="1"/>
</dbReference>
<dbReference type="Proteomes" id="UP000183974">
    <property type="component" value="Unassembled WGS sequence"/>
</dbReference>
<keyword evidence="6" id="KW-0808">Transferase</keyword>
<proteinExistence type="predicted"/>
<dbReference type="InterPro" id="IPR036388">
    <property type="entry name" value="WH-like_DNA-bd_sf"/>
</dbReference>
<evidence type="ECO:0000313" key="7">
    <source>
        <dbReference type="Proteomes" id="UP000183974"/>
    </source>
</evidence>
<dbReference type="GO" id="GO:0016301">
    <property type="term" value="F:kinase activity"/>
    <property type="evidence" value="ECO:0007669"/>
    <property type="project" value="UniProtKB-KW"/>
</dbReference>
<dbReference type="STRING" id="337701.SAMN05444398_1011047"/>
<dbReference type="InterPro" id="IPR036390">
    <property type="entry name" value="WH_DNA-bd_sf"/>
</dbReference>
<dbReference type="InterPro" id="IPR012318">
    <property type="entry name" value="HTH_CRP"/>
</dbReference>
<dbReference type="PROSITE" id="PS51063">
    <property type="entry name" value="HTH_CRP_2"/>
    <property type="match status" value="1"/>
</dbReference>
<dbReference type="InterPro" id="IPR000595">
    <property type="entry name" value="cNMP-bd_dom"/>
</dbReference>
<keyword evidence="6" id="KW-0418">Kinase</keyword>
<evidence type="ECO:0000256" key="1">
    <source>
        <dbReference type="ARBA" id="ARBA00023015"/>
    </source>
</evidence>